<comment type="similarity">
    <text evidence="8">Belongs to the TrpC family.</text>
</comment>
<dbReference type="UniPathway" id="UPA00035">
    <property type="reaction ID" value="UER00043"/>
</dbReference>
<keyword evidence="6 8" id="KW-0057">Aromatic amino acid biosynthesis</keyword>
<dbReference type="GO" id="GO:0004425">
    <property type="term" value="F:indole-3-glycerol-phosphate synthase activity"/>
    <property type="evidence" value="ECO:0007669"/>
    <property type="project" value="UniProtKB-UniRule"/>
</dbReference>
<dbReference type="AlphaFoldDB" id="A0A5D3WFG7"/>
<gene>
    <name evidence="8" type="primary">trpC</name>
    <name evidence="10" type="ORF">EDC39_11840</name>
</gene>
<keyword evidence="3 8" id="KW-0028">Amino-acid biosynthesis</keyword>
<comment type="caution">
    <text evidence="10">The sequence shown here is derived from an EMBL/GenBank/DDBJ whole genome shotgun (WGS) entry which is preliminary data.</text>
</comment>
<keyword evidence="5 8" id="KW-0822">Tryptophan biosynthesis</keyword>
<dbReference type="InterPro" id="IPR045186">
    <property type="entry name" value="Indole-3-glycerol_P_synth"/>
</dbReference>
<dbReference type="RefSeq" id="WP_148897084.1">
    <property type="nucleotide sequence ID" value="NZ_VNIB01000018.1"/>
</dbReference>
<reference evidence="10 11" key="1">
    <citation type="submission" date="2019-07" db="EMBL/GenBank/DDBJ databases">
        <title>Genomic Encyclopedia of Type Strains, Phase IV (KMG-IV): sequencing the most valuable type-strain genomes for metagenomic binning, comparative biology and taxonomic classification.</title>
        <authorList>
            <person name="Goeker M."/>
        </authorList>
    </citation>
    <scope>NUCLEOTIDE SEQUENCE [LARGE SCALE GENOMIC DNA]</scope>
    <source>
        <strain evidence="10 11">SS015</strain>
    </source>
</reference>
<dbReference type="EMBL" id="VNIB01000018">
    <property type="protein sequence ID" value="TYO95700.1"/>
    <property type="molecule type" value="Genomic_DNA"/>
</dbReference>
<dbReference type="OrthoDB" id="9804217at2"/>
<evidence type="ECO:0000256" key="1">
    <source>
        <dbReference type="ARBA" id="ARBA00001633"/>
    </source>
</evidence>
<dbReference type="GO" id="GO:0004640">
    <property type="term" value="F:phosphoribosylanthranilate isomerase activity"/>
    <property type="evidence" value="ECO:0007669"/>
    <property type="project" value="TreeGrafter"/>
</dbReference>
<feature type="domain" description="Indole-3-glycerol phosphate synthase" evidence="9">
    <location>
        <begin position="4"/>
        <end position="256"/>
    </location>
</feature>
<keyword evidence="7 8" id="KW-0456">Lyase</keyword>
<dbReference type="Gene3D" id="3.20.20.70">
    <property type="entry name" value="Aldolase class I"/>
    <property type="match status" value="1"/>
</dbReference>
<keyword evidence="11" id="KW-1185">Reference proteome</keyword>
<dbReference type="PANTHER" id="PTHR22854">
    <property type="entry name" value="TRYPTOPHAN BIOSYNTHESIS PROTEIN"/>
    <property type="match status" value="1"/>
</dbReference>
<dbReference type="HAMAP" id="MF_00134_B">
    <property type="entry name" value="IGPS_B"/>
    <property type="match status" value="1"/>
</dbReference>
<dbReference type="SUPFAM" id="SSF51366">
    <property type="entry name" value="Ribulose-phoshate binding barrel"/>
    <property type="match status" value="1"/>
</dbReference>
<name>A0A5D3WFG7_9BACT</name>
<evidence type="ECO:0000256" key="6">
    <source>
        <dbReference type="ARBA" id="ARBA00023141"/>
    </source>
</evidence>
<evidence type="ECO:0000256" key="8">
    <source>
        <dbReference type="HAMAP-Rule" id="MF_00134"/>
    </source>
</evidence>
<comment type="pathway">
    <text evidence="2 8">Amino-acid biosynthesis; L-tryptophan biosynthesis; L-tryptophan from chorismate: step 4/5.</text>
</comment>
<dbReference type="CDD" id="cd00331">
    <property type="entry name" value="IGPS"/>
    <property type="match status" value="1"/>
</dbReference>
<protein>
    <recommendedName>
        <fullName evidence="8">Indole-3-glycerol phosphate synthase</fullName>
        <shortName evidence="8">IGPS</shortName>
        <ecNumber evidence="8">4.1.1.48</ecNumber>
    </recommendedName>
</protein>
<evidence type="ECO:0000256" key="3">
    <source>
        <dbReference type="ARBA" id="ARBA00022605"/>
    </source>
</evidence>
<evidence type="ECO:0000313" key="10">
    <source>
        <dbReference type="EMBL" id="TYO95700.1"/>
    </source>
</evidence>
<evidence type="ECO:0000256" key="4">
    <source>
        <dbReference type="ARBA" id="ARBA00022793"/>
    </source>
</evidence>
<sequence length="267" mass="29196">MTILDRIIERKREEVASARGQSDLREQRSRCRDAEPVRGFAAALSVRAETGTAIIAEVKKGSPSKGVIREDFDPLAIAAAYERGGAACLSVLTDRDFFHGELAYLEQIRRQVALPLLRKDFIIDRYQLYQSRAAGADAVLLIAAALEPAQLEDFAAEAAELELDVLLEVHDEAELAKSAGAAVPMIGINNRDLKTFHTDLAVSERLLPLLPRDCLPVAESGLHCRDDIERLLRAGARAFLVGESLMREADPAVKLYELLGTNGGTHV</sequence>
<evidence type="ECO:0000313" key="11">
    <source>
        <dbReference type="Proteomes" id="UP000324159"/>
    </source>
</evidence>
<dbReference type="Proteomes" id="UP000324159">
    <property type="component" value="Unassembled WGS sequence"/>
</dbReference>
<comment type="catalytic activity">
    <reaction evidence="1 8">
        <text>1-(2-carboxyphenylamino)-1-deoxy-D-ribulose 5-phosphate + H(+) = (1S,2R)-1-C-(indol-3-yl)glycerol 3-phosphate + CO2 + H2O</text>
        <dbReference type="Rhea" id="RHEA:23476"/>
        <dbReference type="ChEBI" id="CHEBI:15377"/>
        <dbReference type="ChEBI" id="CHEBI:15378"/>
        <dbReference type="ChEBI" id="CHEBI:16526"/>
        <dbReference type="ChEBI" id="CHEBI:58613"/>
        <dbReference type="ChEBI" id="CHEBI:58866"/>
        <dbReference type="EC" id="4.1.1.48"/>
    </reaction>
</comment>
<keyword evidence="4 8" id="KW-0210">Decarboxylase</keyword>
<dbReference type="PANTHER" id="PTHR22854:SF2">
    <property type="entry name" value="INDOLE-3-GLYCEROL-PHOSPHATE SYNTHASE"/>
    <property type="match status" value="1"/>
</dbReference>
<accession>A0A5D3WFG7</accession>
<dbReference type="NCBIfam" id="NF001373">
    <property type="entry name" value="PRK00278.1-6"/>
    <property type="match status" value="1"/>
</dbReference>
<evidence type="ECO:0000256" key="7">
    <source>
        <dbReference type="ARBA" id="ARBA00023239"/>
    </source>
</evidence>
<dbReference type="Pfam" id="PF00218">
    <property type="entry name" value="IGPS"/>
    <property type="match status" value="1"/>
</dbReference>
<dbReference type="InterPro" id="IPR013798">
    <property type="entry name" value="Indole-3-glycerol_P_synth_dom"/>
</dbReference>
<organism evidence="10 11">
    <name type="scientific">Geothermobacter ehrlichii</name>
    <dbReference type="NCBI Taxonomy" id="213224"/>
    <lineage>
        <taxon>Bacteria</taxon>
        <taxon>Pseudomonadati</taxon>
        <taxon>Thermodesulfobacteriota</taxon>
        <taxon>Desulfuromonadia</taxon>
        <taxon>Desulfuromonadales</taxon>
        <taxon>Geothermobacteraceae</taxon>
        <taxon>Geothermobacter</taxon>
    </lineage>
</organism>
<dbReference type="FunFam" id="3.20.20.70:FF:000024">
    <property type="entry name" value="Indole-3-glycerol phosphate synthase"/>
    <property type="match status" value="1"/>
</dbReference>
<dbReference type="InterPro" id="IPR011060">
    <property type="entry name" value="RibuloseP-bd_barrel"/>
</dbReference>
<dbReference type="GO" id="GO:0000162">
    <property type="term" value="P:L-tryptophan biosynthetic process"/>
    <property type="evidence" value="ECO:0007669"/>
    <property type="project" value="UniProtKB-UniRule"/>
</dbReference>
<proteinExistence type="inferred from homology"/>
<dbReference type="EC" id="4.1.1.48" evidence="8"/>
<dbReference type="NCBIfam" id="NF001377">
    <property type="entry name" value="PRK00278.2-4"/>
    <property type="match status" value="1"/>
</dbReference>
<evidence type="ECO:0000259" key="9">
    <source>
        <dbReference type="Pfam" id="PF00218"/>
    </source>
</evidence>
<evidence type="ECO:0000256" key="5">
    <source>
        <dbReference type="ARBA" id="ARBA00022822"/>
    </source>
</evidence>
<evidence type="ECO:0000256" key="2">
    <source>
        <dbReference type="ARBA" id="ARBA00004696"/>
    </source>
</evidence>
<dbReference type="InterPro" id="IPR013785">
    <property type="entry name" value="Aldolase_TIM"/>
</dbReference>